<dbReference type="InterPro" id="IPR018641">
    <property type="entry name" value="Trfase_1_rSAM/seldom-assoc"/>
</dbReference>
<dbReference type="Proteomes" id="UP000199564">
    <property type="component" value="Unassembled WGS sequence"/>
</dbReference>
<dbReference type="STRING" id="226506.SAMN04488519_1068"/>
<protein>
    <recommendedName>
        <fullName evidence="3">Glycosyltransferase</fullName>
    </recommendedName>
</protein>
<dbReference type="NCBIfam" id="TIGR04282">
    <property type="entry name" value="glyco_like_cofC"/>
    <property type="match status" value="1"/>
</dbReference>
<dbReference type="Pfam" id="PF09837">
    <property type="entry name" value="DUF2064"/>
    <property type="match status" value="1"/>
</dbReference>
<dbReference type="Gene3D" id="3.90.550.10">
    <property type="entry name" value="Spore Coat Polysaccharide Biosynthesis Protein SpsA, Chain A"/>
    <property type="match status" value="1"/>
</dbReference>
<dbReference type="PANTHER" id="PTHR36529:SF1">
    <property type="entry name" value="GLYCOSYLTRANSFERASE"/>
    <property type="match status" value="1"/>
</dbReference>
<evidence type="ECO:0000313" key="2">
    <source>
        <dbReference type="Proteomes" id="UP000199564"/>
    </source>
</evidence>
<organism evidence="1 2">
    <name type="scientific">Algoriphagus ornithinivorans</name>
    <dbReference type="NCBI Taxonomy" id="226506"/>
    <lineage>
        <taxon>Bacteria</taxon>
        <taxon>Pseudomonadati</taxon>
        <taxon>Bacteroidota</taxon>
        <taxon>Cytophagia</taxon>
        <taxon>Cytophagales</taxon>
        <taxon>Cyclobacteriaceae</taxon>
        <taxon>Algoriphagus</taxon>
    </lineage>
</organism>
<dbReference type="InterPro" id="IPR029044">
    <property type="entry name" value="Nucleotide-diphossugar_trans"/>
</dbReference>
<dbReference type="RefSeq" id="WP_091653780.1">
    <property type="nucleotide sequence ID" value="NZ_FOVW01000006.1"/>
</dbReference>
<gene>
    <name evidence="1" type="ORF">SAMN04488519_1068</name>
</gene>
<dbReference type="EMBL" id="FOVW01000006">
    <property type="protein sequence ID" value="SFO38165.1"/>
    <property type="molecule type" value="Genomic_DNA"/>
</dbReference>
<proteinExistence type="predicted"/>
<dbReference type="SUPFAM" id="SSF53448">
    <property type="entry name" value="Nucleotide-diphospho-sugar transferases"/>
    <property type="match status" value="1"/>
</dbReference>
<dbReference type="PANTHER" id="PTHR36529">
    <property type="entry name" value="SLL1095 PROTEIN"/>
    <property type="match status" value="1"/>
</dbReference>
<sequence length="202" mass="23087">MSLYNSAIIIFQKNAQKGRVKTRLAATIGDEEALKVYRLLTEYTHQVCLELDCPKFLYFSDFITDSESRDHYELRVQEGKDLGERMKNAFEALFEAGYEKILILGTDCAELDATILKKAFKDLKNEEVVIGPARDGGYYLLGMSKFVPELFEDMPWSTKDVAPETMKRLNELSIPFTTLPTLSDVDNEADWDRVKGKFVFQG</sequence>
<name>A0A1I5GQ85_9BACT</name>
<evidence type="ECO:0000313" key="1">
    <source>
        <dbReference type="EMBL" id="SFO38165.1"/>
    </source>
</evidence>
<reference evidence="2" key="1">
    <citation type="submission" date="2016-10" db="EMBL/GenBank/DDBJ databases">
        <authorList>
            <person name="Varghese N."/>
            <person name="Submissions S."/>
        </authorList>
    </citation>
    <scope>NUCLEOTIDE SEQUENCE [LARGE SCALE GENOMIC DNA]</scope>
    <source>
        <strain evidence="2">DSM 15282</strain>
    </source>
</reference>
<accession>A0A1I5GQ85</accession>
<keyword evidence="2" id="KW-1185">Reference proteome</keyword>
<evidence type="ECO:0008006" key="3">
    <source>
        <dbReference type="Google" id="ProtNLM"/>
    </source>
</evidence>
<dbReference type="AlphaFoldDB" id="A0A1I5GQ85"/>